<dbReference type="EMBL" id="NPEX01000298">
    <property type="protein sequence ID" value="RAI39309.1"/>
    <property type="molecule type" value="Genomic_DNA"/>
</dbReference>
<name>A0A327KKN9_9BRAD</name>
<evidence type="ECO:0000313" key="2">
    <source>
        <dbReference type="EMBL" id="RAI39309.1"/>
    </source>
</evidence>
<sequence>MEESARQLPSGEEIFLDHVGHFAADRGAAGEALARAGFAPTPPSVQVNPGPDGSAAPAGTGNVTAMFARGYVEVLFKTADTPLGRQLDSALARYPGVHLIAFAVADAAAHHARLSASGMPMQPLVSMQRPVETVDGPDIAAFTVARLSPGVMPEGRIQMLTHRTEHTVWQPRWLSHPNGATALLDVVIAVDDTTEAAARFSRYLGRPAIGVADGATIALERGRVQIVTPAAYQELTGGPPPPALPFIGAYALAVASLDALKARLSHAGIAYTARDGAIVTPFPEALGQGAWVFVEKPGALPWRR</sequence>
<dbReference type="Proteomes" id="UP000249130">
    <property type="component" value="Unassembled WGS sequence"/>
</dbReference>
<protein>
    <recommendedName>
        <fullName evidence="1">Glyoxalase-like domain-containing protein</fullName>
    </recommendedName>
</protein>
<reference evidence="2 3" key="1">
    <citation type="submission" date="2017-07" db="EMBL/GenBank/DDBJ databases">
        <title>Draft Genome Sequences of Select Purple Nonsulfur Bacteria.</title>
        <authorList>
            <person name="Lasarre B."/>
            <person name="Mckinlay J.B."/>
        </authorList>
    </citation>
    <scope>NUCLEOTIDE SEQUENCE [LARGE SCALE GENOMIC DNA]</scope>
    <source>
        <strain evidence="2 3">DSM 5909</strain>
    </source>
</reference>
<evidence type="ECO:0000313" key="3">
    <source>
        <dbReference type="Proteomes" id="UP000249130"/>
    </source>
</evidence>
<feature type="domain" description="Glyoxalase-like" evidence="1">
    <location>
        <begin position="16"/>
        <end position="203"/>
    </location>
</feature>
<organism evidence="2 3">
    <name type="scientific">Rhodoplanes roseus</name>
    <dbReference type="NCBI Taxonomy" id="29409"/>
    <lineage>
        <taxon>Bacteria</taxon>
        <taxon>Pseudomonadati</taxon>
        <taxon>Pseudomonadota</taxon>
        <taxon>Alphaproteobacteria</taxon>
        <taxon>Hyphomicrobiales</taxon>
        <taxon>Nitrobacteraceae</taxon>
        <taxon>Rhodoplanes</taxon>
    </lineage>
</organism>
<keyword evidence="3" id="KW-1185">Reference proteome</keyword>
<dbReference type="InterPro" id="IPR029068">
    <property type="entry name" value="Glyas_Bleomycin-R_OHBP_Dase"/>
</dbReference>
<dbReference type="SUPFAM" id="SSF54593">
    <property type="entry name" value="Glyoxalase/Bleomycin resistance protein/Dihydroxybiphenyl dioxygenase"/>
    <property type="match status" value="2"/>
</dbReference>
<comment type="caution">
    <text evidence="2">The sequence shown here is derived from an EMBL/GenBank/DDBJ whole genome shotgun (WGS) entry which is preliminary data.</text>
</comment>
<gene>
    <name evidence="2" type="ORF">CH341_26125</name>
</gene>
<dbReference type="OrthoDB" id="9812467at2"/>
<dbReference type="Gene3D" id="3.10.180.10">
    <property type="entry name" value="2,3-Dihydroxybiphenyl 1,2-Dioxygenase, domain 1"/>
    <property type="match status" value="1"/>
</dbReference>
<dbReference type="Pfam" id="PF13468">
    <property type="entry name" value="Glyoxalase_3"/>
    <property type="match status" value="1"/>
</dbReference>
<dbReference type="InterPro" id="IPR025870">
    <property type="entry name" value="Glyoxalase-like_dom"/>
</dbReference>
<accession>A0A327KKN9</accession>
<dbReference type="RefSeq" id="WP_111421925.1">
    <property type="nucleotide sequence ID" value="NZ_NPEX01000298.1"/>
</dbReference>
<dbReference type="AlphaFoldDB" id="A0A327KKN9"/>
<proteinExistence type="predicted"/>
<evidence type="ECO:0000259" key="1">
    <source>
        <dbReference type="Pfam" id="PF13468"/>
    </source>
</evidence>